<dbReference type="Proteomes" id="UP000683360">
    <property type="component" value="Unassembled WGS sequence"/>
</dbReference>
<keyword evidence="2" id="KW-1185">Reference proteome</keyword>
<protein>
    <submittedName>
        <fullName evidence="1">Uncharacterized protein</fullName>
    </submittedName>
</protein>
<dbReference type="EMBL" id="CAJPWZ010000342">
    <property type="protein sequence ID" value="CAG2190826.1"/>
    <property type="molecule type" value="Genomic_DNA"/>
</dbReference>
<dbReference type="SUPFAM" id="SSF49785">
    <property type="entry name" value="Galactose-binding domain-like"/>
    <property type="match status" value="1"/>
</dbReference>
<evidence type="ECO:0000313" key="2">
    <source>
        <dbReference type="Proteomes" id="UP000683360"/>
    </source>
</evidence>
<gene>
    <name evidence="1" type="ORF">MEDL_6135</name>
</gene>
<sequence length="185" mass="20903">MTNIPSSLNFWLSKDRIQNISTIFEHTADEVESAKALLLPCINTCLASTLSAFAFNMTQFDTRNILLLGSLSYLSINGDLSGRLKLISILLAAELYADCEWHLDELDEEDIKCDRLKNLDITVGPRDDDMSMCAHFTGPGTNGEHLEFQCKGWYIECRFVKMTLTNVWGYLQLAEVKVFGHLTLE</sequence>
<dbReference type="Gene3D" id="2.60.120.260">
    <property type="entry name" value="Galactose-binding domain-like"/>
    <property type="match status" value="1"/>
</dbReference>
<dbReference type="AlphaFoldDB" id="A0A8S3Q4C8"/>
<evidence type="ECO:0000313" key="1">
    <source>
        <dbReference type="EMBL" id="CAG2190826.1"/>
    </source>
</evidence>
<reference evidence="1" key="1">
    <citation type="submission" date="2021-03" db="EMBL/GenBank/DDBJ databases">
        <authorList>
            <person name="Bekaert M."/>
        </authorList>
    </citation>
    <scope>NUCLEOTIDE SEQUENCE</scope>
</reference>
<dbReference type="OrthoDB" id="6050222at2759"/>
<comment type="caution">
    <text evidence="1">The sequence shown here is derived from an EMBL/GenBank/DDBJ whole genome shotgun (WGS) entry which is preliminary data.</text>
</comment>
<dbReference type="InterPro" id="IPR008979">
    <property type="entry name" value="Galactose-bd-like_sf"/>
</dbReference>
<accession>A0A8S3Q4C8</accession>
<proteinExistence type="predicted"/>
<organism evidence="1 2">
    <name type="scientific">Mytilus edulis</name>
    <name type="common">Blue mussel</name>
    <dbReference type="NCBI Taxonomy" id="6550"/>
    <lineage>
        <taxon>Eukaryota</taxon>
        <taxon>Metazoa</taxon>
        <taxon>Spiralia</taxon>
        <taxon>Lophotrochozoa</taxon>
        <taxon>Mollusca</taxon>
        <taxon>Bivalvia</taxon>
        <taxon>Autobranchia</taxon>
        <taxon>Pteriomorphia</taxon>
        <taxon>Mytilida</taxon>
        <taxon>Mytiloidea</taxon>
        <taxon>Mytilidae</taxon>
        <taxon>Mytilinae</taxon>
        <taxon>Mytilus</taxon>
    </lineage>
</organism>
<name>A0A8S3Q4C8_MYTED</name>